<feature type="signal peptide" evidence="2">
    <location>
        <begin position="1"/>
        <end position="25"/>
    </location>
</feature>
<proteinExistence type="predicted"/>
<evidence type="ECO:0000256" key="2">
    <source>
        <dbReference type="SAM" id="SignalP"/>
    </source>
</evidence>
<organism evidence="4 5">
    <name type="scientific">Pilimelia anulata</name>
    <dbReference type="NCBI Taxonomy" id="53371"/>
    <lineage>
        <taxon>Bacteria</taxon>
        <taxon>Bacillati</taxon>
        <taxon>Actinomycetota</taxon>
        <taxon>Actinomycetes</taxon>
        <taxon>Micromonosporales</taxon>
        <taxon>Micromonosporaceae</taxon>
        <taxon>Pilimelia</taxon>
    </lineage>
</organism>
<feature type="region of interest" description="Disordered" evidence="1">
    <location>
        <begin position="25"/>
        <end position="53"/>
    </location>
</feature>
<dbReference type="PROSITE" id="PS50231">
    <property type="entry name" value="RICIN_B_LECTIN"/>
    <property type="match status" value="1"/>
</dbReference>
<evidence type="ECO:0000259" key="3">
    <source>
        <dbReference type="SMART" id="SM00458"/>
    </source>
</evidence>
<dbReference type="Gene3D" id="2.80.10.50">
    <property type="match status" value="1"/>
</dbReference>
<comment type="caution">
    <text evidence="4">The sequence shown here is derived from an EMBL/GenBank/DDBJ whole genome shotgun (WGS) entry which is preliminary data.</text>
</comment>
<dbReference type="SUPFAM" id="SSF50370">
    <property type="entry name" value="Ricin B-like lectins"/>
    <property type="match status" value="1"/>
</dbReference>
<evidence type="ECO:0000313" key="5">
    <source>
        <dbReference type="Proteomes" id="UP000649739"/>
    </source>
</evidence>
<accession>A0A8J3B5J8</accession>
<feature type="chain" id="PRO_5035168009" description="Ricin B lectin domain-containing protein" evidence="2">
    <location>
        <begin position="26"/>
        <end position="231"/>
    </location>
</feature>
<dbReference type="Pfam" id="PF00652">
    <property type="entry name" value="Ricin_B_lectin"/>
    <property type="match status" value="1"/>
</dbReference>
<protein>
    <recommendedName>
        <fullName evidence="3">Ricin B lectin domain-containing protein</fullName>
    </recommendedName>
</protein>
<reference evidence="4" key="2">
    <citation type="submission" date="2020-09" db="EMBL/GenBank/DDBJ databases">
        <authorList>
            <person name="Sun Q."/>
            <person name="Ohkuma M."/>
        </authorList>
    </citation>
    <scope>NUCLEOTIDE SEQUENCE</scope>
    <source>
        <strain evidence="4">JCM 3090</strain>
    </source>
</reference>
<evidence type="ECO:0000256" key="1">
    <source>
        <dbReference type="SAM" id="MobiDB-lite"/>
    </source>
</evidence>
<feature type="compositionally biased region" description="Basic and acidic residues" evidence="1">
    <location>
        <begin position="44"/>
        <end position="53"/>
    </location>
</feature>
<dbReference type="SMART" id="SM00458">
    <property type="entry name" value="RICIN"/>
    <property type="match status" value="1"/>
</dbReference>
<dbReference type="CDD" id="cd00161">
    <property type="entry name" value="beta-trefoil_Ricin-like"/>
    <property type="match status" value="1"/>
</dbReference>
<gene>
    <name evidence="4" type="ORF">GCM10010123_12760</name>
</gene>
<dbReference type="InterPro" id="IPR000772">
    <property type="entry name" value="Ricin_B_lectin"/>
</dbReference>
<keyword evidence="2" id="KW-0732">Signal</keyword>
<feature type="domain" description="Ricin B lectin" evidence="3">
    <location>
        <begin position="111"/>
        <end position="230"/>
    </location>
</feature>
<dbReference type="EMBL" id="BMQB01000002">
    <property type="protein sequence ID" value="GGJ84564.1"/>
    <property type="molecule type" value="Genomic_DNA"/>
</dbReference>
<reference evidence="4" key="1">
    <citation type="journal article" date="2014" name="Int. J. Syst. Evol. Microbiol.">
        <title>Complete genome sequence of Corynebacterium casei LMG S-19264T (=DSM 44701T), isolated from a smear-ripened cheese.</title>
        <authorList>
            <consortium name="US DOE Joint Genome Institute (JGI-PGF)"/>
            <person name="Walter F."/>
            <person name="Albersmeier A."/>
            <person name="Kalinowski J."/>
            <person name="Ruckert C."/>
        </authorList>
    </citation>
    <scope>NUCLEOTIDE SEQUENCE</scope>
    <source>
        <strain evidence="4">JCM 3090</strain>
    </source>
</reference>
<dbReference type="AlphaFoldDB" id="A0A8J3B5J8"/>
<evidence type="ECO:0000313" key="4">
    <source>
        <dbReference type="EMBL" id="GGJ84564.1"/>
    </source>
</evidence>
<keyword evidence="5" id="KW-1185">Reference proteome</keyword>
<sequence length="231" mass="25409">MLRRAACLVTAGIAAIAFFPGAAQARPYDDRPTTPAGDTFVGEGRGRLSDAEARAERDAYRQARRAGYSRHDCEEQRTQKTPVGDNNWFVRFTIECSEDDDDRPNPGNGGELAARLVNAESGLCFDASNSRPRIEECDGTREQAVEYDRDLNLTVLGRCLGVSGNRVVLSRCDDGNDQRWNSLTSNNRTVLLENRSSGNCLAVLDADLDEGAAVGTRSCDNSDTQEWQVRR</sequence>
<dbReference type="Proteomes" id="UP000649739">
    <property type="component" value="Unassembled WGS sequence"/>
</dbReference>
<name>A0A8J3B5J8_9ACTN</name>
<dbReference type="InterPro" id="IPR035992">
    <property type="entry name" value="Ricin_B-like_lectins"/>
</dbReference>